<evidence type="ECO:0000313" key="2">
    <source>
        <dbReference type="EMBL" id="EFO86618.1"/>
    </source>
</evidence>
<name>E3LZ85_CAERE</name>
<evidence type="ECO:0008006" key="4">
    <source>
        <dbReference type="Google" id="ProtNLM"/>
    </source>
</evidence>
<dbReference type="FunCoup" id="E3LZ85">
    <property type="interactions" value="425"/>
</dbReference>
<dbReference type="EMBL" id="DS268419">
    <property type="protein sequence ID" value="EFO86618.1"/>
    <property type="molecule type" value="Genomic_DNA"/>
</dbReference>
<feature type="compositionally biased region" description="Acidic residues" evidence="1">
    <location>
        <begin position="179"/>
        <end position="188"/>
    </location>
</feature>
<gene>
    <name evidence="2" type="ORF">CRE_04783</name>
</gene>
<evidence type="ECO:0000256" key="1">
    <source>
        <dbReference type="SAM" id="MobiDB-lite"/>
    </source>
</evidence>
<accession>E3LZ85</accession>
<feature type="compositionally biased region" description="Polar residues" evidence="1">
    <location>
        <begin position="29"/>
        <end position="45"/>
    </location>
</feature>
<sequence length="214" mass="23937">MQKPPSPSPSSKVPQLTSIDAEPKGASRGINSDTPASSIQDASSLVSPGRLPLHGRKRHRFWSGCLFCSQRGHAAAYCEKFDVESRWAAVERRKWCSICLMSGHLFDNCRAKTRKNACRFCSGMHHPALCRDKWGPQDNVIAPKKPREEANDEKPDDPMEEGVDEENHPKTGNPKTEENDVSDMDSEESDARKPRTYGIYDVHIDLDGSEDDDQ</sequence>
<proteinExistence type="predicted"/>
<reference evidence="2" key="1">
    <citation type="submission" date="2007-07" db="EMBL/GenBank/DDBJ databases">
        <title>PCAP assembly of the Caenorhabditis remanei genome.</title>
        <authorList>
            <consortium name="The Caenorhabditis remanei Sequencing Consortium"/>
            <person name="Wilson R.K."/>
        </authorList>
    </citation>
    <scope>NUCLEOTIDE SEQUENCE [LARGE SCALE GENOMIC DNA]</scope>
    <source>
        <strain evidence="2">PB4641</strain>
    </source>
</reference>
<dbReference type="HOGENOM" id="CLU_1215754_0_0_1"/>
<evidence type="ECO:0000313" key="3">
    <source>
        <dbReference type="Proteomes" id="UP000008281"/>
    </source>
</evidence>
<dbReference type="Gene3D" id="4.10.60.10">
    <property type="entry name" value="Zinc finger, CCHC-type"/>
    <property type="match status" value="1"/>
</dbReference>
<keyword evidence="3" id="KW-1185">Reference proteome</keyword>
<dbReference type="AlphaFoldDB" id="E3LZ85"/>
<feature type="compositionally biased region" description="Basic and acidic residues" evidence="1">
    <location>
        <begin position="145"/>
        <end position="157"/>
    </location>
</feature>
<protein>
    <recommendedName>
        <fullName evidence="4">CCHC-type domain-containing protein</fullName>
    </recommendedName>
</protein>
<feature type="region of interest" description="Disordered" evidence="1">
    <location>
        <begin position="1"/>
        <end position="45"/>
    </location>
</feature>
<organism evidence="3">
    <name type="scientific">Caenorhabditis remanei</name>
    <name type="common">Caenorhabditis vulgaris</name>
    <dbReference type="NCBI Taxonomy" id="31234"/>
    <lineage>
        <taxon>Eukaryota</taxon>
        <taxon>Metazoa</taxon>
        <taxon>Ecdysozoa</taxon>
        <taxon>Nematoda</taxon>
        <taxon>Chromadorea</taxon>
        <taxon>Rhabditida</taxon>
        <taxon>Rhabditina</taxon>
        <taxon>Rhabditomorpha</taxon>
        <taxon>Rhabditoidea</taxon>
        <taxon>Rhabditidae</taxon>
        <taxon>Peloderinae</taxon>
        <taxon>Caenorhabditis</taxon>
    </lineage>
</organism>
<dbReference type="Proteomes" id="UP000008281">
    <property type="component" value="Unassembled WGS sequence"/>
</dbReference>
<feature type="region of interest" description="Disordered" evidence="1">
    <location>
        <begin position="132"/>
        <end position="214"/>
    </location>
</feature>
<dbReference type="InParanoid" id="E3LZ85"/>